<dbReference type="EC" id="5.1.3.1" evidence="7 10"/>
<evidence type="ECO:0000256" key="13">
    <source>
        <dbReference type="PIRSR" id="PIRSR001461-2"/>
    </source>
</evidence>
<evidence type="ECO:0000256" key="6">
    <source>
        <dbReference type="ARBA" id="ARBA00009541"/>
    </source>
</evidence>
<dbReference type="FunFam" id="3.20.20.70:FF:000004">
    <property type="entry name" value="Ribulose-phosphate 3-epimerase"/>
    <property type="match status" value="1"/>
</dbReference>
<comment type="pathway">
    <text evidence="10">Carbohydrate degradation.</text>
</comment>
<dbReference type="Pfam" id="PF00834">
    <property type="entry name" value="Ribul_P_3_epim"/>
    <property type="match status" value="1"/>
</dbReference>
<dbReference type="HAMAP" id="MF_02227">
    <property type="entry name" value="RPE"/>
    <property type="match status" value="1"/>
</dbReference>
<comment type="similarity">
    <text evidence="6 10 11">Belongs to the ribulose-phosphate 3-epimerase family.</text>
</comment>
<dbReference type="SUPFAM" id="SSF51366">
    <property type="entry name" value="Ribulose-phoshate binding barrel"/>
    <property type="match status" value="1"/>
</dbReference>
<evidence type="ECO:0000256" key="2">
    <source>
        <dbReference type="ARBA" id="ARBA00001936"/>
    </source>
</evidence>
<feature type="binding site" evidence="10 14">
    <location>
        <position position="68"/>
    </location>
    <ligand>
        <name>substrate</name>
    </ligand>
</feature>
<comment type="caution">
    <text evidence="15">The sequence shown here is derived from an EMBL/GenBank/DDBJ whole genome shotgun (WGS) entry which is preliminary data.</text>
</comment>
<evidence type="ECO:0000256" key="1">
    <source>
        <dbReference type="ARBA" id="ARBA00001782"/>
    </source>
</evidence>
<comment type="cofactor">
    <cofactor evidence="2">
        <name>Mn(2+)</name>
        <dbReference type="ChEBI" id="CHEBI:29035"/>
    </cofactor>
</comment>
<feature type="binding site" evidence="10 13">
    <location>
        <position position="35"/>
    </location>
    <ligand>
        <name>a divalent metal cation</name>
        <dbReference type="ChEBI" id="CHEBI:60240"/>
    </ligand>
</feature>
<dbReference type="InterPro" id="IPR013785">
    <property type="entry name" value="Aldolase_TIM"/>
</dbReference>
<dbReference type="eggNOG" id="COG0036">
    <property type="taxonomic scope" value="Bacteria"/>
</dbReference>
<dbReference type="AlphaFoldDB" id="K0YLI6"/>
<dbReference type="CDD" id="cd00429">
    <property type="entry name" value="RPE"/>
    <property type="match status" value="1"/>
</dbReference>
<dbReference type="GO" id="GO:0019323">
    <property type="term" value="P:pentose catabolic process"/>
    <property type="evidence" value="ECO:0007669"/>
    <property type="project" value="UniProtKB-UniRule"/>
</dbReference>
<evidence type="ECO:0000256" key="3">
    <source>
        <dbReference type="ARBA" id="ARBA00001941"/>
    </source>
</evidence>
<sequence length="229" mass="24521">MFTSPKIAPSILSADFMNMERDIRVIEQGGASFVHVDVMDGHFVPNLTLGVPFVKQLKRITDLPLDVHLMISNPLYQLPWFLECKPDIVTVHAEALDESAGEFDRAIDMIHEAGSKACIALKPDMDVDVLKPYIGKLDMVLAMSVYPGFSGQKYIEGTEDKVARVVEMARAAGVSPLIEVDGGLGANDPTRAVAASGCDVFVAGSAVFGAEDRAAAIAAMTKVAQEAQA</sequence>
<feature type="binding site" evidence="10 13">
    <location>
        <position position="181"/>
    </location>
    <ligand>
        <name>a divalent metal cation</name>
        <dbReference type="ChEBI" id="CHEBI:60240"/>
    </ligand>
</feature>
<accession>K0YLI6</accession>
<comment type="cofactor">
    <cofactor evidence="10 13">
        <name>a divalent metal cation</name>
        <dbReference type="ChEBI" id="CHEBI:60240"/>
    </cofactor>
    <text evidence="10 13">Binds 1 divalent metal cation per subunit.</text>
</comment>
<keyword evidence="13" id="KW-0170">Cobalt</keyword>
<evidence type="ECO:0000256" key="12">
    <source>
        <dbReference type="PIRSR" id="PIRSR001461-1"/>
    </source>
</evidence>
<evidence type="ECO:0000313" key="15">
    <source>
        <dbReference type="EMBL" id="EJZ84371.1"/>
    </source>
</evidence>
<dbReference type="PROSITE" id="PS01085">
    <property type="entry name" value="RIBUL_P_3_EPIMER_1"/>
    <property type="match status" value="1"/>
</dbReference>
<dbReference type="Gene3D" id="3.20.20.70">
    <property type="entry name" value="Aldolase class I"/>
    <property type="match status" value="1"/>
</dbReference>
<dbReference type="EMBL" id="ADMD01000002">
    <property type="protein sequence ID" value="EJZ84371.1"/>
    <property type="molecule type" value="Genomic_DNA"/>
</dbReference>
<evidence type="ECO:0000256" key="4">
    <source>
        <dbReference type="ARBA" id="ARBA00001947"/>
    </source>
</evidence>
<dbReference type="PANTHER" id="PTHR11749">
    <property type="entry name" value="RIBULOSE-5-PHOSPHATE-3-EPIMERASE"/>
    <property type="match status" value="1"/>
</dbReference>
<evidence type="ECO:0000313" key="16">
    <source>
        <dbReference type="Proteomes" id="UP000006069"/>
    </source>
</evidence>
<comment type="function">
    <text evidence="10">Catalyzes the reversible epimerization of D-ribulose 5-phosphate to D-xylulose 5-phosphate.</text>
</comment>
<name>K0YLI6_9ACTN</name>
<feature type="active site" description="Proton donor" evidence="10 12">
    <location>
        <position position="181"/>
    </location>
</feature>
<comment type="cofactor">
    <cofactor evidence="4">
        <name>Zn(2+)</name>
        <dbReference type="ChEBI" id="CHEBI:29105"/>
    </cofactor>
</comment>
<evidence type="ECO:0000256" key="5">
    <source>
        <dbReference type="ARBA" id="ARBA00001954"/>
    </source>
</evidence>
<evidence type="ECO:0000256" key="8">
    <source>
        <dbReference type="ARBA" id="ARBA00022723"/>
    </source>
</evidence>
<feature type="binding site" evidence="10 13">
    <location>
        <position position="37"/>
    </location>
    <ligand>
        <name>a divalent metal cation</name>
        <dbReference type="ChEBI" id="CHEBI:60240"/>
    </ligand>
</feature>
<dbReference type="NCBIfam" id="TIGR01163">
    <property type="entry name" value="rpe"/>
    <property type="match status" value="1"/>
</dbReference>
<protein>
    <recommendedName>
        <fullName evidence="7 10">Ribulose-phosphate 3-epimerase</fullName>
        <ecNumber evidence="7 10">5.1.3.1</ecNumber>
    </recommendedName>
</protein>
<comment type="cofactor">
    <cofactor evidence="3">
        <name>Co(2+)</name>
        <dbReference type="ChEBI" id="CHEBI:48828"/>
    </cofactor>
</comment>
<dbReference type="FunCoup" id="K0YLI6">
    <property type="interactions" value="217"/>
</dbReference>
<dbReference type="InterPro" id="IPR026019">
    <property type="entry name" value="Ribul_P_3_epim"/>
</dbReference>
<dbReference type="Proteomes" id="UP000006069">
    <property type="component" value="Unassembled WGS sequence"/>
</dbReference>
<dbReference type="InterPro" id="IPR000056">
    <property type="entry name" value="Ribul_P_3_epim-like"/>
</dbReference>
<comment type="catalytic activity">
    <reaction evidence="1 10 11">
        <text>D-ribulose 5-phosphate = D-xylulose 5-phosphate</text>
        <dbReference type="Rhea" id="RHEA:13677"/>
        <dbReference type="ChEBI" id="CHEBI:57737"/>
        <dbReference type="ChEBI" id="CHEBI:58121"/>
        <dbReference type="EC" id="5.1.3.1"/>
    </reaction>
</comment>
<dbReference type="GO" id="GO:0005737">
    <property type="term" value="C:cytoplasm"/>
    <property type="evidence" value="ECO:0007669"/>
    <property type="project" value="UniProtKB-ARBA"/>
</dbReference>
<dbReference type="NCBIfam" id="NF004076">
    <property type="entry name" value="PRK05581.1-4"/>
    <property type="match status" value="1"/>
</dbReference>
<keyword evidence="13" id="KW-0862">Zinc</keyword>
<evidence type="ECO:0000256" key="7">
    <source>
        <dbReference type="ARBA" id="ARBA00013188"/>
    </source>
</evidence>
<feature type="binding site" evidence="10">
    <location>
        <begin position="181"/>
        <end position="183"/>
    </location>
    <ligand>
        <name>substrate</name>
    </ligand>
</feature>
<organism evidence="15 16">
    <name type="scientific">Slackia piriformis YIT 12062</name>
    <dbReference type="NCBI Taxonomy" id="742818"/>
    <lineage>
        <taxon>Bacteria</taxon>
        <taxon>Bacillati</taxon>
        <taxon>Actinomycetota</taxon>
        <taxon>Coriobacteriia</taxon>
        <taxon>Eggerthellales</taxon>
        <taxon>Eggerthellaceae</taxon>
        <taxon>Slackia</taxon>
    </lineage>
</organism>
<feature type="binding site" evidence="14">
    <location>
        <position position="183"/>
    </location>
    <ligand>
        <name>substrate</name>
    </ligand>
</feature>
<dbReference type="HOGENOM" id="CLU_054856_2_1_11"/>
<dbReference type="GO" id="GO:0004750">
    <property type="term" value="F:D-ribulose-phosphate 3-epimerase activity"/>
    <property type="evidence" value="ECO:0007669"/>
    <property type="project" value="UniProtKB-UniRule"/>
</dbReference>
<dbReference type="PATRIC" id="fig|742818.3.peg.733"/>
<feature type="binding site" evidence="10 14">
    <location>
        <begin position="204"/>
        <end position="205"/>
    </location>
    <ligand>
        <name>substrate</name>
    </ligand>
</feature>
<feature type="binding site" evidence="10 14">
    <location>
        <position position="10"/>
    </location>
    <ligand>
        <name>substrate</name>
    </ligand>
</feature>
<evidence type="ECO:0000256" key="14">
    <source>
        <dbReference type="PIRSR" id="PIRSR001461-3"/>
    </source>
</evidence>
<dbReference type="InParanoid" id="K0YLI6"/>
<dbReference type="OrthoDB" id="1645589at2"/>
<feature type="active site" description="Proton acceptor" evidence="10 12">
    <location>
        <position position="37"/>
    </location>
</feature>
<keyword evidence="13" id="KW-0464">Manganese</keyword>
<dbReference type="InterPro" id="IPR011060">
    <property type="entry name" value="RibuloseP-bd_barrel"/>
</dbReference>
<dbReference type="GO" id="GO:0046872">
    <property type="term" value="F:metal ion binding"/>
    <property type="evidence" value="ECO:0007669"/>
    <property type="project" value="UniProtKB-UniRule"/>
</dbReference>
<keyword evidence="10 11" id="KW-0119">Carbohydrate metabolism</keyword>
<evidence type="ECO:0000256" key="9">
    <source>
        <dbReference type="ARBA" id="ARBA00023235"/>
    </source>
</evidence>
<feature type="binding site" evidence="10 13">
    <location>
        <position position="68"/>
    </location>
    <ligand>
        <name>a divalent metal cation</name>
        <dbReference type="ChEBI" id="CHEBI:60240"/>
    </ligand>
</feature>
<keyword evidence="9 10" id="KW-0413">Isomerase</keyword>
<dbReference type="PIRSF" id="PIRSF001461">
    <property type="entry name" value="RPE"/>
    <property type="match status" value="1"/>
</dbReference>
<reference evidence="15 16" key="1">
    <citation type="submission" date="2012-08" db="EMBL/GenBank/DDBJ databases">
        <title>The Genome Sequence of Slackia piriformis YIT 12062.</title>
        <authorList>
            <consortium name="The Broad Institute Genome Sequencing Platform"/>
            <person name="Earl A."/>
            <person name="Ward D."/>
            <person name="Feldgarden M."/>
            <person name="Gevers D."/>
            <person name="Morotomi M."/>
            <person name="Walker B."/>
            <person name="Young S.K."/>
            <person name="Zeng Q."/>
            <person name="Gargeya S."/>
            <person name="Fitzgerald M."/>
            <person name="Haas B."/>
            <person name="Abouelleil A."/>
            <person name="Alvarado L."/>
            <person name="Arachchi H.M."/>
            <person name="Berlin A.M."/>
            <person name="Chapman S.B."/>
            <person name="Goldberg J."/>
            <person name="Griggs A."/>
            <person name="Gujja S."/>
            <person name="Hansen M."/>
            <person name="Howarth C."/>
            <person name="Imamovic A."/>
            <person name="Larimer J."/>
            <person name="McCowen C."/>
            <person name="Montmayeur A."/>
            <person name="Murphy C."/>
            <person name="Neiman D."/>
            <person name="Pearson M."/>
            <person name="Priest M."/>
            <person name="Roberts A."/>
            <person name="Saif S."/>
            <person name="Shea T."/>
            <person name="Sisk P."/>
            <person name="Sykes S."/>
            <person name="Wortman J."/>
            <person name="Nusbaum C."/>
            <person name="Birren B."/>
        </authorList>
    </citation>
    <scope>NUCLEOTIDE SEQUENCE [LARGE SCALE GENOMIC DNA]</scope>
    <source>
        <strain evidence="15 16">YIT 12062</strain>
    </source>
</reference>
<comment type="cofactor">
    <cofactor evidence="5">
        <name>Fe(2+)</name>
        <dbReference type="ChEBI" id="CHEBI:29033"/>
    </cofactor>
</comment>
<feature type="binding site" evidence="10 14">
    <location>
        <begin position="148"/>
        <end position="151"/>
    </location>
    <ligand>
        <name>substrate</name>
    </ligand>
</feature>
<dbReference type="GO" id="GO:0006098">
    <property type="term" value="P:pentose-phosphate shunt"/>
    <property type="evidence" value="ECO:0007669"/>
    <property type="project" value="UniProtKB-UniRule"/>
</dbReference>
<evidence type="ECO:0000256" key="10">
    <source>
        <dbReference type="HAMAP-Rule" id="MF_02227"/>
    </source>
</evidence>
<keyword evidence="16" id="KW-1185">Reference proteome</keyword>
<proteinExistence type="inferred from homology"/>
<gene>
    <name evidence="10" type="primary">rpe</name>
    <name evidence="15" type="ORF">HMPREF9451_00681</name>
</gene>
<keyword evidence="8 10" id="KW-0479">Metal-binding</keyword>
<dbReference type="RefSeq" id="WP_009138909.1">
    <property type="nucleotide sequence ID" value="NZ_JH815198.1"/>
</dbReference>
<evidence type="ECO:0000256" key="11">
    <source>
        <dbReference type="PIRNR" id="PIRNR001461"/>
    </source>
</evidence>